<evidence type="ECO:0008006" key="2">
    <source>
        <dbReference type="Google" id="ProtNLM"/>
    </source>
</evidence>
<proteinExistence type="predicted"/>
<gene>
    <name evidence="1" type="ORF">S03H2_49359</name>
</gene>
<feature type="non-terminal residue" evidence="1">
    <location>
        <position position="1"/>
    </location>
</feature>
<organism evidence="1">
    <name type="scientific">marine sediment metagenome</name>
    <dbReference type="NCBI Taxonomy" id="412755"/>
    <lineage>
        <taxon>unclassified sequences</taxon>
        <taxon>metagenomes</taxon>
        <taxon>ecological metagenomes</taxon>
    </lineage>
</organism>
<dbReference type="InterPro" id="IPR011101">
    <property type="entry name" value="DUF5131"/>
</dbReference>
<reference evidence="1" key="1">
    <citation type="journal article" date="2014" name="Front. Microbiol.">
        <title>High frequency of phylogenetically diverse reductive dehalogenase-homologous genes in deep subseafloor sedimentary metagenomes.</title>
        <authorList>
            <person name="Kawai M."/>
            <person name="Futagami T."/>
            <person name="Toyoda A."/>
            <person name="Takaki Y."/>
            <person name="Nishi S."/>
            <person name="Hori S."/>
            <person name="Arai W."/>
            <person name="Tsubouchi T."/>
            <person name="Morono Y."/>
            <person name="Uchiyama I."/>
            <person name="Ito T."/>
            <person name="Fujiyama A."/>
            <person name="Inagaki F."/>
            <person name="Takami H."/>
        </authorList>
    </citation>
    <scope>NUCLEOTIDE SEQUENCE</scope>
    <source>
        <strain evidence="1">Expedition CK06-06</strain>
    </source>
</reference>
<evidence type="ECO:0000313" key="1">
    <source>
        <dbReference type="EMBL" id="GAH71782.1"/>
    </source>
</evidence>
<dbReference type="Pfam" id="PF07505">
    <property type="entry name" value="DUF5131"/>
    <property type="match status" value="1"/>
</dbReference>
<dbReference type="EMBL" id="BARU01031182">
    <property type="protein sequence ID" value="GAH71782.1"/>
    <property type="molecule type" value="Genomic_DNA"/>
</dbReference>
<sequence>YARAIAKRFYDVVAEKKYKYLKRRGTLIYQGELSNKLRHFVPTLLDSHLYRRLPKKPQRIFVGSMSEIYHWNEEWIERVIEKVKQYPQHIFIFLTKHMEVYADWRWPGNCILGVTITNKEDFEKQRGSYYFYNEKNKTLFCFEPLLGDIYAEYIQYSNVNWIIIGAESGNRKGKVVPKRSWVGRILSRCHRYKIPVYIKDNLSKYYDEYKRYKQFPTINKL</sequence>
<comment type="caution">
    <text evidence="1">The sequence shown here is derived from an EMBL/GenBank/DDBJ whole genome shotgun (WGS) entry which is preliminary data.</text>
</comment>
<name>X1HQL7_9ZZZZ</name>
<accession>X1HQL7</accession>
<protein>
    <recommendedName>
        <fullName evidence="2">DUF5131 family protein</fullName>
    </recommendedName>
</protein>
<dbReference type="AlphaFoldDB" id="X1HQL7"/>